<protein>
    <submittedName>
        <fullName evidence="1">Uncharacterized protein</fullName>
    </submittedName>
</protein>
<accession>A0AAV9M3N7</accession>
<evidence type="ECO:0000313" key="1">
    <source>
        <dbReference type="EMBL" id="KAK4732668.1"/>
    </source>
</evidence>
<dbReference type="Proteomes" id="UP001311915">
    <property type="component" value="Unassembled WGS sequence"/>
</dbReference>
<comment type="caution">
    <text evidence="1">The sequence shown here is derived from an EMBL/GenBank/DDBJ whole genome shotgun (WGS) entry which is preliminary data.</text>
</comment>
<name>A0AAV9M3N7_9SOLN</name>
<evidence type="ECO:0000313" key="2">
    <source>
        <dbReference type="Proteomes" id="UP001311915"/>
    </source>
</evidence>
<gene>
    <name evidence="1" type="ORF">R3W88_025656</name>
</gene>
<proteinExistence type="predicted"/>
<dbReference type="EMBL" id="JAWPEI010000003">
    <property type="protein sequence ID" value="KAK4732668.1"/>
    <property type="molecule type" value="Genomic_DNA"/>
</dbReference>
<sequence length="49" mass="5577">MREAGFTEQRTAPALCSGRITSWCFPSPVTPDGLLQLKPPLFYFTMLYH</sequence>
<dbReference type="AntiFam" id="ANF00038">
    <property type="entry name" value="Overlaps SRP RNA, same strand"/>
</dbReference>
<keyword evidence="2" id="KW-1185">Reference proteome</keyword>
<reference evidence="1 2" key="1">
    <citation type="submission" date="2023-10" db="EMBL/GenBank/DDBJ databases">
        <title>Genome-Wide Identification Analysis in wild type Solanum Pinnatisectum Reveals Some Genes Defensing Phytophthora Infestans.</title>
        <authorList>
            <person name="Sun C."/>
        </authorList>
    </citation>
    <scope>NUCLEOTIDE SEQUENCE [LARGE SCALE GENOMIC DNA]</scope>
    <source>
        <strain evidence="1">LQN</strain>
        <tissue evidence="1">Leaf</tissue>
    </source>
</reference>
<dbReference type="AlphaFoldDB" id="A0AAV9M3N7"/>
<organism evidence="1 2">
    <name type="scientific">Solanum pinnatisectum</name>
    <name type="common">tansyleaf nightshade</name>
    <dbReference type="NCBI Taxonomy" id="50273"/>
    <lineage>
        <taxon>Eukaryota</taxon>
        <taxon>Viridiplantae</taxon>
        <taxon>Streptophyta</taxon>
        <taxon>Embryophyta</taxon>
        <taxon>Tracheophyta</taxon>
        <taxon>Spermatophyta</taxon>
        <taxon>Magnoliopsida</taxon>
        <taxon>eudicotyledons</taxon>
        <taxon>Gunneridae</taxon>
        <taxon>Pentapetalae</taxon>
        <taxon>asterids</taxon>
        <taxon>lamiids</taxon>
        <taxon>Solanales</taxon>
        <taxon>Solanaceae</taxon>
        <taxon>Solanoideae</taxon>
        <taxon>Solaneae</taxon>
        <taxon>Solanum</taxon>
    </lineage>
</organism>